<evidence type="ECO:0000256" key="9">
    <source>
        <dbReference type="SAM" id="MobiDB-lite"/>
    </source>
</evidence>
<proteinExistence type="inferred from homology"/>
<evidence type="ECO:0000313" key="11">
    <source>
        <dbReference type="EMBL" id="JAI58592.1"/>
    </source>
</evidence>
<evidence type="ECO:0000256" key="8">
    <source>
        <dbReference type="PROSITE-ProRule" id="PRU00221"/>
    </source>
</evidence>
<dbReference type="CDD" id="cd01927">
    <property type="entry name" value="cyclophilin_WD40"/>
    <property type="match status" value="1"/>
</dbReference>
<dbReference type="PANTHER" id="PTHR45625">
    <property type="entry name" value="PEPTIDYL-PROLYL CIS-TRANS ISOMERASE-RELATED"/>
    <property type="match status" value="1"/>
</dbReference>
<dbReference type="GO" id="GO:0003755">
    <property type="term" value="F:peptidyl-prolyl cis-trans isomerase activity"/>
    <property type="evidence" value="ECO:0007669"/>
    <property type="project" value="UniProtKB-KW"/>
</dbReference>
<accession>A0A0N7ZAE1</accession>
<sequence>MSDAKRKHDEQEGEEGSEEEWIGPRPQEAAAEPRIKKIKVLEHEQMYLENLPCAEYYEKSYMHRDTVTHVVVTKTDFIVTGSCDGHIKFWKKQEEGVEFVKHFRAHLGNVQQLAANHSGTRLVSLSNDKSLKVFDVENFDMINMMKLDFIPSTGEWIHPASDPQHTLAVADSESPKIYIFDGHGTNIPLHVLETIHTKPVTIIKYNHRFDVVLSVDEIGMIEYWAGSKKDFQTPTCVNFRSKLDTDLFEFVKNKTMPRCMTISPDGLHFATIGDDKKVRVFKFLTGKMTRVFDESLQHYIELQQQKQQIPNMEFGRRLAVERDVEKGGALGVCNILYDESGYFLLYATMLGVKIVNLHNNHLVRTIGKPENLRLLNLALFQGKVKKNKGPLTMEMEASENPALDSIKADPTLVATAFRKNRFYLFTRRDATDTKSVDTDRDVFNEKPSKEDIIAATEQGGAQRLYETAVLHTSLGDITLKLFPKECPKTVENFCVHVKNGYYNGHLFHRVIKQFMIQTGDPLGTGVGGESIWGTEFEDEFHPSLRHDRPYTLSMANAGPNTNGSQFFITVIPTPWLDNKHTVFGRVIKGMEVVQNISNVKTNPKTDKPYDDITIISVSVK</sequence>
<evidence type="ECO:0000256" key="5">
    <source>
        <dbReference type="ARBA" id="ARBA00022737"/>
    </source>
</evidence>
<keyword evidence="7" id="KW-0413">Isomerase</keyword>
<keyword evidence="5" id="KW-0677">Repeat</keyword>
<dbReference type="FunFam" id="2.40.100.10:FF:000003">
    <property type="entry name" value="Peptidylprolyl isomerase domain and WD repeat-containing 1"/>
    <property type="match status" value="1"/>
</dbReference>
<dbReference type="Pfam" id="PF00160">
    <property type="entry name" value="Pro_isomerase"/>
    <property type="match status" value="1"/>
</dbReference>
<evidence type="ECO:0000256" key="7">
    <source>
        <dbReference type="ARBA" id="ARBA00023235"/>
    </source>
</evidence>
<dbReference type="FunFam" id="2.130.10.10:FF:000450">
    <property type="entry name" value="Peptidylprolyl isomerase domain and WD-repeat protein 1"/>
    <property type="match status" value="1"/>
</dbReference>
<keyword evidence="4 8" id="KW-0853">WD repeat</keyword>
<dbReference type="InterPro" id="IPR029000">
    <property type="entry name" value="Cyclophilin-like_dom_sf"/>
</dbReference>
<keyword evidence="6" id="KW-0697">Rotamase</keyword>
<comment type="similarity">
    <text evidence="2">Belongs to the cyclophilin-type PPIase family.</text>
</comment>
<feature type="compositionally biased region" description="Basic and acidic residues" evidence="9">
    <location>
        <begin position="1"/>
        <end position="10"/>
    </location>
</feature>
<dbReference type="InterPro" id="IPR036322">
    <property type="entry name" value="WD40_repeat_dom_sf"/>
</dbReference>
<dbReference type="PANTHER" id="PTHR45625:SF4">
    <property type="entry name" value="PEPTIDYLPROLYL ISOMERASE DOMAIN AND WD REPEAT-CONTAINING PROTEIN 1"/>
    <property type="match status" value="1"/>
</dbReference>
<evidence type="ECO:0000256" key="6">
    <source>
        <dbReference type="ARBA" id="ARBA00023110"/>
    </source>
</evidence>
<feature type="repeat" description="WD" evidence="8">
    <location>
        <begin position="103"/>
        <end position="144"/>
    </location>
</feature>
<comment type="catalytic activity">
    <reaction evidence="1">
        <text>[protein]-peptidylproline (omega=180) = [protein]-peptidylproline (omega=0)</text>
        <dbReference type="Rhea" id="RHEA:16237"/>
        <dbReference type="Rhea" id="RHEA-COMP:10747"/>
        <dbReference type="Rhea" id="RHEA-COMP:10748"/>
        <dbReference type="ChEBI" id="CHEBI:83833"/>
        <dbReference type="ChEBI" id="CHEBI:83834"/>
        <dbReference type="EC" id="5.2.1.8"/>
    </reaction>
</comment>
<dbReference type="PROSITE" id="PS50072">
    <property type="entry name" value="CSA_PPIASE_2"/>
    <property type="match status" value="1"/>
</dbReference>
<dbReference type="InterPro" id="IPR002130">
    <property type="entry name" value="Cyclophilin-type_PPIase_dom"/>
</dbReference>
<evidence type="ECO:0000256" key="4">
    <source>
        <dbReference type="ARBA" id="ARBA00022574"/>
    </source>
</evidence>
<dbReference type="SUPFAM" id="SSF50978">
    <property type="entry name" value="WD40 repeat-like"/>
    <property type="match status" value="1"/>
</dbReference>
<name>A0A0N7ZAE1_SCYOL</name>
<feature type="repeat" description="WD" evidence="8">
    <location>
        <begin position="60"/>
        <end position="91"/>
    </location>
</feature>
<feature type="region of interest" description="Disordered" evidence="9">
    <location>
        <begin position="1"/>
        <end position="30"/>
    </location>
</feature>
<dbReference type="GO" id="GO:0005634">
    <property type="term" value="C:nucleus"/>
    <property type="evidence" value="ECO:0007669"/>
    <property type="project" value="UniProtKB-ARBA"/>
</dbReference>
<evidence type="ECO:0000256" key="3">
    <source>
        <dbReference type="ARBA" id="ARBA00013194"/>
    </source>
</evidence>
<dbReference type="Pfam" id="PF00400">
    <property type="entry name" value="WD40"/>
    <property type="match status" value="2"/>
</dbReference>
<dbReference type="EC" id="5.2.1.8" evidence="3"/>
<dbReference type="InterPro" id="IPR015943">
    <property type="entry name" value="WD40/YVTN_repeat-like_dom_sf"/>
</dbReference>
<evidence type="ECO:0000256" key="2">
    <source>
        <dbReference type="ARBA" id="ARBA00007365"/>
    </source>
</evidence>
<dbReference type="PROSITE" id="PS50082">
    <property type="entry name" value="WD_REPEATS_2"/>
    <property type="match status" value="2"/>
</dbReference>
<evidence type="ECO:0000256" key="1">
    <source>
        <dbReference type="ARBA" id="ARBA00000971"/>
    </source>
</evidence>
<dbReference type="SMART" id="SM00320">
    <property type="entry name" value="WD40"/>
    <property type="match status" value="4"/>
</dbReference>
<feature type="compositionally biased region" description="Acidic residues" evidence="9">
    <location>
        <begin position="11"/>
        <end position="21"/>
    </location>
</feature>
<dbReference type="InterPro" id="IPR044666">
    <property type="entry name" value="Cyclophilin_A-like"/>
</dbReference>
<feature type="domain" description="PPIase cyclophilin-type" evidence="10">
    <location>
        <begin position="464"/>
        <end position="619"/>
    </location>
</feature>
<dbReference type="AlphaFoldDB" id="A0A0N7ZAE1"/>
<dbReference type="InterPro" id="IPR001680">
    <property type="entry name" value="WD40_rpt"/>
</dbReference>
<evidence type="ECO:0000259" key="10">
    <source>
        <dbReference type="PROSITE" id="PS50072"/>
    </source>
</evidence>
<dbReference type="Gene3D" id="2.130.10.10">
    <property type="entry name" value="YVTN repeat-like/Quinoprotein amine dehydrogenase"/>
    <property type="match status" value="2"/>
</dbReference>
<dbReference type="PRINTS" id="PR00153">
    <property type="entry name" value="CSAPPISMRASE"/>
</dbReference>
<reference evidence="11" key="1">
    <citation type="submission" date="2015-09" db="EMBL/GenBank/DDBJ databases">
        <title>Scylla olivacea transcriptome.</title>
        <authorList>
            <person name="Ikhwanuddin M."/>
        </authorList>
    </citation>
    <scope>NUCLEOTIDE SEQUENCE</scope>
</reference>
<protein>
    <recommendedName>
        <fullName evidence="3">peptidylprolyl isomerase</fullName>
        <ecNumber evidence="3">5.2.1.8</ecNumber>
    </recommendedName>
</protein>
<dbReference type="SUPFAM" id="SSF50891">
    <property type="entry name" value="Cyclophilin-like"/>
    <property type="match status" value="1"/>
</dbReference>
<dbReference type="Gene3D" id="2.40.100.10">
    <property type="entry name" value="Cyclophilin-like"/>
    <property type="match status" value="1"/>
</dbReference>
<organism evidence="11">
    <name type="scientific">Scylla olivacea</name>
    <name type="common">Orange mud crab</name>
    <name type="synonym">Cancer olivacea</name>
    <dbReference type="NCBI Taxonomy" id="85551"/>
    <lineage>
        <taxon>Eukaryota</taxon>
        <taxon>Metazoa</taxon>
        <taxon>Ecdysozoa</taxon>
        <taxon>Arthropoda</taxon>
        <taxon>Crustacea</taxon>
        <taxon>Multicrustacea</taxon>
        <taxon>Malacostraca</taxon>
        <taxon>Eumalacostraca</taxon>
        <taxon>Eucarida</taxon>
        <taxon>Decapoda</taxon>
        <taxon>Pleocyemata</taxon>
        <taxon>Brachyura</taxon>
        <taxon>Eubrachyura</taxon>
        <taxon>Portunoidea</taxon>
        <taxon>Portunidae</taxon>
        <taxon>Portuninae</taxon>
        <taxon>Scylla</taxon>
    </lineage>
</organism>
<dbReference type="EMBL" id="GDRN01100365">
    <property type="protein sequence ID" value="JAI58592.1"/>
    <property type="molecule type" value="Transcribed_RNA"/>
</dbReference>